<dbReference type="InterPro" id="IPR043128">
    <property type="entry name" value="Rev_trsase/Diguanyl_cyclase"/>
</dbReference>
<dbReference type="SMART" id="SM00267">
    <property type="entry name" value="GGDEF"/>
    <property type="match status" value="1"/>
</dbReference>
<dbReference type="PROSITE" id="PS50113">
    <property type="entry name" value="PAC"/>
    <property type="match status" value="1"/>
</dbReference>
<dbReference type="EC" id="3.1.4.52" evidence="2"/>
<accession>A0A5J6LIJ1</accession>
<dbReference type="FunFam" id="3.30.70.270:FF:000001">
    <property type="entry name" value="Diguanylate cyclase domain protein"/>
    <property type="match status" value="1"/>
</dbReference>
<dbReference type="InterPro" id="IPR001633">
    <property type="entry name" value="EAL_dom"/>
</dbReference>
<evidence type="ECO:0000259" key="8">
    <source>
        <dbReference type="PROSITE" id="PS50883"/>
    </source>
</evidence>
<dbReference type="SMART" id="SM00052">
    <property type="entry name" value="EAL"/>
    <property type="match status" value="1"/>
</dbReference>
<dbReference type="InterPro" id="IPR035965">
    <property type="entry name" value="PAS-like_dom_sf"/>
</dbReference>
<dbReference type="KEGG" id="nik:F5I99_08205"/>
<dbReference type="PROSITE" id="PS50112">
    <property type="entry name" value="PAS"/>
    <property type="match status" value="1"/>
</dbReference>
<evidence type="ECO:0000256" key="4">
    <source>
        <dbReference type="ARBA" id="ARBA00051114"/>
    </source>
</evidence>
<dbReference type="EMBL" id="CP044222">
    <property type="protein sequence ID" value="QEW08530.1"/>
    <property type="molecule type" value="Genomic_DNA"/>
</dbReference>
<dbReference type="NCBIfam" id="TIGR00229">
    <property type="entry name" value="sensory_box"/>
    <property type="match status" value="1"/>
</dbReference>
<comment type="cofactor">
    <cofactor evidence="1">
        <name>Mg(2+)</name>
        <dbReference type="ChEBI" id="CHEBI:18420"/>
    </cofactor>
</comment>
<dbReference type="InterPro" id="IPR000160">
    <property type="entry name" value="GGDEF_dom"/>
</dbReference>
<evidence type="ECO:0000256" key="3">
    <source>
        <dbReference type="ARBA" id="ARBA00022636"/>
    </source>
</evidence>
<dbReference type="NCBIfam" id="TIGR00254">
    <property type="entry name" value="GGDEF"/>
    <property type="match status" value="1"/>
</dbReference>
<dbReference type="Gene3D" id="3.40.190.10">
    <property type="entry name" value="Periplasmic binding protein-like II"/>
    <property type="match status" value="2"/>
</dbReference>
<evidence type="ECO:0000259" key="7">
    <source>
        <dbReference type="PROSITE" id="PS50113"/>
    </source>
</evidence>
<evidence type="ECO:0000256" key="2">
    <source>
        <dbReference type="ARBA" id="ARBA00012282"/>
    </source>
</evidence>
<evidence type="ECO:0000256" key="5">
    <source>
        <dbReference type="SAM" id="Phobius"/>
    </source>
</evidence>
<dbReference type="SUPFAM" id="SSF55073">
    <property type="entry name" value="Nucleotide cyclase"/>
    <property type="match status" value="1"/>
</dbReference>
<dbReference type="Pfam" id="PF00563">
    <property type="entry name" value="EAL"/>
    <property type="match status" value="1"/>
</dbReference>
<feature type="domain" description="GGDEF" evidence="9">
    <location>
        <begin position="437"/>
        <end position="575"/>
    </location>
</feature>
<dbReference type="CDD" id="cd01948">
    <property type="entry name" value="EAL"/>
    <property type="match status" value="1"/>
</dbReference>
<dbReference type="Pfam" id="PF00990">
    <property type="entry name" value="GGDEF"/>
    <property type="match status" value="1"/>
</dbReference>
<reference evidence="10 11" key="1">
    <citation type="submission" date="2019-09" db="EMBL/GenBank/DDBJ databases">
        <title>Nitrincola iocasae sp. nov., a bacterium isolated from the sediment collected at a cold seep field in South China Sea.</title>
        <authorList>
            <person name="Zhang H."/>
            <person name="Wang H."/>
            <person name="Li C."/>
        </authorList>
    </citation>
    <scope>NUCLEOTIDE SEQUENCE [LARGE SCALE GENOMIC DNA]</scope>
    <source>
        <strain evidence="10 11">KXZD1103</strain>
    </source>
</reference>
<feature type="domain" description="PAC" evidence="7">
    <location>
        <begin position="353"/>
        <end position="405"/>
    </location>
</feature>
<name>A0A5J6LIJ1_9GAMM</name>
<dbReference type="SUPFAM" id="SSF141868">
    <property type="entry name" value="EAL domain-like"/>
    <property type="match status" value="1"/>
</dbReference>
<comment type="catalytic activity">
    <reaction evidence="4">
        <text>3',3'-c-di-GMP + H2O = 5'-phosphoguanylyl(3'-&gt;5')guanosine + H(+)</text>
        <dbReference type="Rhea" id="RHEA:24902"/>
        <dbReference type="ChEBI" id="CHEBI:15377"/>
        <dbReference type="ChEBI" id="CHEBI:15378"/>
        <dbReference type="ChEBI" id="CHEBI:58754"/>
        <dbReference type="ChEBI" id="CHEBI:58805"/>
        <dbReference type="EC" id="3.1.4.52"/>
    </reaction>
    <physiologicalReaction direction="left-to-right" evidence="4">
        <dbReference type="Rhea" id="RHEA:24903"/>
    </physiologicalReaction>
</comment>
<protein>
    <recommendedName>
        <fullName evidence="2">cyclic-guanylate-specific phosphodiesterase</fullName>
        <ecNumber evidence="2">3.1.4.52</ecNumber>
    </recommendedName>
</protein>
<dbReference type="Proteomes" id="UP000325606">
    <property type="component" value="Chromosome"/>
</dbReference>
<organism evidence="10 11">
    <name type="scientific">Nitrincola iocasae</name>
    <dbReference type="NCBI Taxonomy" id="2614693"/>
    <lineage>
        <taxon>Bacteria</taxon>
        <taxon>Pseudomonadati</taxon>
        <taxon>Pseudomonadota</taxon>
        <taxon>Gammaproteobacteria</taxon>
        <taxon>Oceanospirillales</taxon>
        <taxon>Oceanospirillaceae</taxon>
        <taxon>Nitrincola</taxon>
    </lineage>
</organism>
<dbReference type="SMART" id="SM00062">
    <property type="entry name" value="PBPb"/>
    <property type="match status" value="1"/>
</dbReference>
<evidence type="ECO:0000313" key="11">
    <source>
        <dbReference type="Proteomes" id="UP000325606"/>
    </source>
</evidence>
<dbReference type="PROSITE" id="PS50887">
    <property type="entry name" value="GGDEF"/>
    <property type="match status" value="1"/>
</dbReference>
<feature type="domain" description="PAS" evidence="6">
    <location>
        <begin position="279"/>
        <end position="349"/>
    </location>
</feature>
<sequence length="843" mass="95710">MLTFNAQADMQSVRIGVYENPPKIMLGPDGRPSGILGELIQEIALREDWQLQAVPCNWDVCLQLLQEGKIELMPDVAFSEQRQTLMSFHHQPALHSWSQVFRHADVEIDSVLDLDQKRVAILAGSIQQDFLKQINQEFGIQMELVRVSDLQSALNLLAEGKADALATNNLFGGYHGNGYDLKQTSILFQPARLFFATSLNQHPELLEKIDYWLEQWGAEQDSPYNRILQNWQSSVEVQVIPRFVWVGLITLLGLLLLALLTMRYLRQKVQRTQHELKMSDDKLITILNNLQAYVYIKDPQHRYLYVSPKVCELFNCTEEEILNKTDEAFFDSESVAEIFRLDDRALMSGDSIVKEEVNKLPGENEPRTFLSVKVPMRDSKGQIYALCGLATDISEQKRHKKEVHQLIFYDVLTGLPNRRLLMDRLQHSLASRHNQQGNGAVILIDLDNFRTLNDTLGHQAGDQLLTGIATRLSEHIRASDTLARFGGDEFMLLLEDLSTDDTLLLNQVEQVLDKIIAALEHPFRIQNQEYTTSASLGVALYSDSKHNPEELIKRAELAIYDAKKVGRNQIRFFDTSMQQKAEHRAELEFGLRRALKNQEFILYYQPQYHAEGEMTGVEALIRWQPPEQPLVSPGDFIPVAETTGLILPLGQWILRTACQQLVSWSEHPDTAHLTIAVNISAAQMHHNSFVDDVLSILQETGAPANRLELELTESLLIDNIEQTIEKMLLLKAEGIRFSLDDFGTGFSSLSLLISLPLDTLKVDQAFVRDMHRDARDLAVVRTIIDLGRSLALNVIAEGVENLDQRDALQRFGCRSFQGFLYARPMPIDAFASHKNTIPPYQGL</sequence>
<dbReference type="CDD" id="cd00130">
    <property type="entry name" value="PAS"/>
    <property type="match status" value="1"/>
</dbReference>
<dbReference type="Pfam" id="PF00497">
    <property type="entry name" value="SBP_bac_3"/>
    <property type="match status" value="1"/>
</dbReference>
<dbReference type="GO" id="GO:0071732">
    <property type="term" value="P:cellular response to nitric oxide"/>
    <property type="evidence" value="ECO:0007669"/>
    <property type="project" value="UniProtKB-ARBA"/>
</dbReference>
<dbReference type="InterPro" id="IPR000014">
    <property type="entry name" value="PAS"/>
</dbReference>
<keyword evidence="3" id="KW-0973">c-di-GMP</keyword>
<dbReference type="InterPro" id="IPR001638">
    <property type="entry name" value="Solute-binding_3/MltF_N"/>
</dbReference>
<dbReference type="GO" id="GO:0071111">
    <property type="term" value="F:cyclic-guanylate-specific phosphodiesterase activity"/>
    <property type="evidence" value="ECO:0007669"/>
    <property type="project" value="UniProtKB-EC"/>
</dbReference>
<proteinExistence type="predicted"/>
<feature type="transmembrane region" description="Helical" evidence="5">
    <location>
        <begin position="243"/>
        <end position="265"/>
    </location>
</feature>
<feature type="domain" description="EAL" evidence="8">
    <location>
        <begin position="584"/>
        <end position="838"/>
    </location>
</feature>
<dbReference type="PANTHER" id="PTHR44757:SF2">
    <property type="entry name" value="BIOFILM ARCHITECTURE MAINTENANCE PROTEIN MBAA"/>
    <property type="match status" value="1"/>
</dbReference>
<keyword evidence="11" id="KW-1185">Reference proteome</keyword>
<dbReference type="Pfam" id="PF08448">
    <property type="entry name" value="PAS_4"/>
    <property type="match status" value="1"/>
</dbReference>
<dbReference type="FunFam" id="3.20.20.450:FF:000001">
    <property type="entry name" value="Cyclic di-GMP phosphodiesterase yahA"/>
    <property type="match status" value="1"/>
</dbReference>
<dbReference type="AlphaFoldDB" id="A0A5J6LIJ1"/>
<dbReference type="Gene3D" id="3.30.70.270">
    <property type="match status" value="1"/>
</dbReference>
<dbReference type="SMART" id="SM00091">
    <property type="entry name" value="PAS"/>
    <property type="match status" value="1"/>
</dbReference>
<gene>
    <name evidence="10" type="ORF">F5I99_08205</name>
</gene>
<dbReference type="SUPFAM" id="SSF55785">
    <property type="entry name" value="PYP-like sensor domain (PAS domain)"/>
    <property type="match status" value="1"/>
</dbReference>
<evidence type="ECO:0000256" key="1">
    <source>
        <dbReference type="ARBA" id="ARBA00001946"/>
    </source>
</evidence>
<dbReference type="InterPro" id="IPR000700">
    <property type="entry name" value="PAS-assoc_C"/>
</dbReference>
<dbReference type="InterPro" id="IPR035919">
    <property type="entry name" value="EAL_sf"/>
</dbReference>
<dbReference type="SUPFAM" id="SSF53850">
    <property type="entry name" value="Periplasmic binding protein-like II"/>
    <property type="match status" value="1"/>
</dbReference>
<keyword evidence="5" id="KW-1133">Transmembrane helix</keyword>
<dbReference type="InterPro" id="IPR029787">
    <property type="entry name" value="Nucleotide_cyclase"/>
</dbReference>
<keyword evidence="5" id="KW-0812">Transmembrane</keyword>
<dbReference type="Gene3D" id="3.30.450.20">
    <property type="entry name" value="PAS domain"/>
    <property type="match status" value="1"/>
</dbReference>
<evidence type="ECO:0000259" key="6">
    <source>
        <dbReference type="PROSITE" id="PS50112"/>
    </source>
</evidence>
<dbReference type="Gene3D" id="3.20.20.450">
    <property type="entry name" value="EAL domain"/>
    <property type="match status" value="1"/>
</dbReference>
<dbReference type="PANTHER" id="PTHR44757">
    <property type="entry name" value="DIGUANYLATE CYCLASE DGCP"/>
    <property type="match status" value="1"/>
</dbReference>
<dbReference type="PROSITE" id="PS50883">
    <property type="entry name" value="EAL"/>
    <property type="match status" value="1"/>
</dbReference>
<evidence type="ECO:0000259" key="9">
    <source>
        <dbReference type="PROSITE" id="PS50887"/>
    </source>
</evidence>
<keyword evidence="5" id="KW-0472">Membrane</keyword>
<dbReference type="InterPro" id="IPR052155">
    <property type="entry name" value="Biofilm_reg_signaling"/>
</dbReference>
<dbReference type="CDD" id="cd01949">
    <property type="entry name" value="GGDEF"/>
    <property type="match status" value="1"/>
</dbReference>
<dbReference type="InterPro" id="IPR013656">
    <property type="entry name" value="PAS_4"/>
</dbReference>
<evidence type="ECO:0000313" key="10">
    <source>
        <dbReference type="EMBL" id="QEW08530.1"/>
    </source>
</evidence>